<dbReference type="Pfam" id="PF00755">
    <property type="entry name" value="Carn_acyltransf"/>
    <property type="match status" value="1"/>
</dbReference>
<evidence type="ECO:0000256" key="3">
    <source>
        <dbReference type="ARBA" id="ARBA00023315"/>
    </source>
</evidence>
<feature type="domain" description="Choline/carnitine acyltransferase" evidence="5">
    <location>
        <begin position="5"/>
        <end position="625"/>
    </location>
</feature>
<dbReference type="EMBL" id="VDMD01000007">
    <property type="protein sequence ID" value="TRM64359.1"/>
    <property type="molecule type" value="Genomic_DNA"/>
</dbReference>
<evidence type="ECO:0000256" key="1">
    <source>
        <dbReference type="ARBA" id="ARBA00005232"/>
    </source>
</evidence>
<dbReference type="InterPro" id="IPR042231">
    <property type="entry name" value="Cho/carn_acyl_trans_2"/>
</dbReference>
<dbReference type="Gene3D" id="3.30.559.70">
    <property type="entry name" value="Choline/Carnitine o-acyltransferase, domain 2"/>
    <property type="match status" value="1"/>
</dbReference>
<dbReference type="PANTHER" id="PTHR22589:SF107">
    <property type="entry name" value="CHOLINE_CARNITINE ACYLTRANSFERASE DOMAIN-CONTAINING PROTEIN"/>
    <property type="match status" value="1"/>
</dbReference>
<dbReference type="GO" id="GO:0016746">
    <property type="term" value="F:acyltransferase activity"/>
    <property type="evidence" value="ECO:0007669"/>
    <property type="project" value="UniProtKB-KW"/>
</dbReference>
<dbReference type="Proteomes" id="UP000320762">
    <property type="component" value="Unassembled WGS sequence"/>
</dbReference>
<dbReference type="SUPFAM" id="SSF52777">
    <property type="entry name" value="CoA-dependent acyltransferases"/>
    <property type="match status" value="2"/>
</dbReference>
<dbReference type="Gene3D" id="3.30.559.10">
    <property type="entry name" value="Chloramphenicol acetyltransferase-like domain"/>
    <property type="match status" value="1"/>
</dbReference>
<accession>A0A550CHT7</accession>
<proteinExistence type="inferred from homology"/>
<name>A0A550CHT7_9AGAR</name>
<sequence>MLPRLPIPELRKTVDRYLDSIEPFMLEEEKQGGMAYASARSLREKWVAEFMNGIGPTLQERLVALDKASPNNWLDDNFWINKAYLEWRAPLLINSNWWLAFKDDDLVSPTQAEQDVEGGGLSGITPLQIRRAAWMTYRVLDFREKLALQEIHPHTTRTGVWMQENTRKVFNTTRKPKPYCDGVTSTPFPSDNIHARRLLLTVHNWFYAVDVYDDKCRPLPPTSIEANIRSAVADAHARHQAGETAVPVGVLSADDRDEWTKNLSHLLSLSPVNKSTYNAVVDAVMGLSLDTLPAVPAHHHPNTETPIPFSSTRLKPLDEQMHMIRGTTHNVANRFFDKSFTLIVDPLTRAGATGEHSPVDALVPSIVAEYGIVEGCPTFDEVKAEDERRAVQRLDWVADEEVSRACIEAKARADALIADSDNMELWFEDYGTEWIKSSAKLAPDAYIQMVIQLAYYRTSGQFSATYETALTRMFKSGRTETIRSHTAEAREWVLAMCANPGERNYVAEPHRLHALLKTAIQKHSSLTRLAATGQGIDRHLLGLRLMLRPLNGENVALFEDNLFEKSQQWKLSTSGLSAGHLFNGTGFGATYPDGYGINYLAAPDMIKFGIESKHSCPATSTEGLRLAIIDALRDVKALCSLDDDTAVNVPHSHL</sequence>
<organism evidence="6 7">
    <name type="scientific">Schizophyllum amplum</name>
    <dbReference type="NCBI Taxonomy" id="97359"/>
    <lineage>
        <taxon>Eukaryota</taxon>
        <taxon>Fungi</taxon>
        <taxon>Dikarya</taxon>
        <taxon>Basidiomycota</taxon>
        <taxon>Agaricomycotina</taxon>
        <taxon>Agaricomycetes</taxon>
        <taxon>Agaricomycetidae</taxon>
        <taxon>Agaricales</taxon>
        <taxon>Schizophyllaceae</taxon>
        <taxon>Schizophyllum</taxon>
    </lineage>
</organism>
<keyword evidence="2 6" id="KW-0808">Transferase</keyword>
<reference evidence="6 7" key="1">
    <citation type="journal article" date="2019" name="New Phytol.">
        <title>Comparative genomics reveals unique wood-decay strategies and fruiting body development in the Schizophyllaceae.</title>
        <authorList>
            <person name="Almasi E."/>
            <person name="Sahu N."/>
            <person name="Krizsan K."/>
            <person name="Balint B."/>
            <person name="Kovacs G.M."/>
            <person name="Kiss B."/>
            <person name="Cseklye J."/>
            <person name="Drula E."/>
            <person name="Henrissat B."/>
            <person name="Nagy I."/>
            <person name="Chovatia M."/>
            <person name="Adam C."/>
            <person name="LaButti K."/>
            <person name="Lipzen A."/>
            <person name="Riley R."/>
            <person name="Grigoriev I.V."/>
            <person name="Nagy L.G."/>
        </authorList>
    </citation>
    <scope>NUCLEOTIDE SEQUENCE [LARGE SCALE GENOMIC DNA]</scope>
    <source>
        <strain evidence="6 7">NL-1724</strain>
    </source>
</reference>
<evidence type="ECO:0000313" key="6">
    <source>
        <dbReference type="EMBL" id="TRM64359.1"/>
    </source>
</evidence>
<gene>
    <name evidence="6" type="ORF">BD626DRAFT_547493</name>
</gene>
<keyword evidence="7" id="KW-1185">Reference proteome</keyword>
<evidence type="ECO:0000313" key="7">
    <source>
        <dbReference type="Proteomes" id="UP000320762"/>
    </source>
</evidence>
<dbReference type="STRING" id="97359.A0A550CHT7"/>
<evidence type="ECO:0000256" key="4">
    <source>
        <dbReference type="PIRSR" id="PIRSR600542-1"/>
    </source>
</evidence>
<dbReference type="InterPro" id="IPR039551">
    <property type="entry name" value="Cho/carn_acyl_trans"/>
</dbReference>
<comment type="similarity">
    <text evidence="1">Belongs to the carnitine/choline acetyltransferase family.</text>
</comment>
<dbReference type="InterPro" id="IPR000542">
    <property type="entry name" value="Carn_acyl_trans"/>
</dbReference>
<protein>
    <submittedName>
        <fullName evidence="6">Acyltransferase ChoActase/COT/CPT</fullName>
    </submittedName>
</protein>
<evidence type="ECO:0000259" key="5">
    <source>
        <dbReference type="Pfam" id="PF00755"/>
    </source>
</evidence>
<feature type="active site" description="Proton acceptor" evidence="4">
    <location>
        <position position="356"/>
    </location>
</feature>
<comment type="caution">
    <text evidence="6">The sequence shown here is derived from an EMBL/GenBank/DDBJ whole genome shotgun (WGS) entry which is preliminary data.</text>
</comment>
<evidence type="ECO:0000256" key="2">
    <source>
        <dbReference type="ARBA" id="ARBA00022679"/>
    </source>
</evidence>
<dbReference type="OrthoDB" id="240216at2759"/>
<dbReference type="AlphaFoldDB" id="A0A550CHT7"/>
<dbReference type="InterPro" id="IPR023213">
    <property type="entry name" value="CAT-like_dom_sf"/>
</dbReference>
<keyword evidence="3 6" id="KW-0012">Acyltransferase</keyword>
<dbReference type="PANTHER" id="PTHR22589">
    <property type="entry name" value="CARNITINE O-ACYLTRANSFERASE"/>
    <property type="match status" value="1"/>
</dbReference>